<dbReference type="SUPFAM" id="SSF51011">
    <property type="entry name" value="Glycosyl hydrolase domain"/>
    <property type="match status" value="1"/>
</dbReference>
<comment type="similarity">
    <text evidence="1 4">Belongs to the glycosyl hydrolase 27 family.</text>
</comment>
<dbReference type="PRINTS" id="PR00740">
    <property type="entry name" value="GLHYDRLASE27"/>
</dbReference>
<dbReference type="Gene3D" id="3.20.20.70">
    <property type="entry name" value="Aldolase class I"/>
    <property type="match status" value="1"/>
</dbReference>
<dbReference type="GO" id="GO:0004557">
    <property type="term" value="F:alpha-galactosidase activity"/>
    <property type="evidence" value="ECO:0007669"/>
    <property type="project" value="UniProtKB-EC"/>
</dbReference>
<dbReference type="HOGENOM" id="CLU_013093_5_0_11"/>
<evidence type="ECO:0000256" key="4">
    <source>
        <dbReference type="RuleBase" id="RU361168"/>
    </source>
</evidence>
<evidence type="ECO:0000313" key="5">
    <source>
        <dbReference type="EMBL" id="ACQ78319.1"/>
    </source>
</evidence>
<dbReference type="OrthoDB" id="9807519at2"/>
<keyword evidence="2 4" id="KW-0378">Hydrolase</keyword>
<dbReference type="Gene3D" id="2.60.40.1180">
    <property type="entry name" value="Golgi alpha-mannosidase II"/>
    <property type="match status" value="1"/>
</dbReference>
<reference evidence="5" key="1">
    <citation type="journal article" date="2009" name="Stand. Genomic Sci.">
        <title>Complete genome sequence of Beutenbergia cavernae type strain (HKI 0122).</title>
        <authorList>
            <person name="Land M."/>
            <person name="Pukall R."/>
            <person name="Abt B."/>
            <person name="Goker M."/>
            <person name="Rohde M."/>
            <person name="Glavina Del Rio T."/>
            <person name="Tice H."/>
            <person name="Copeland A."/>
            <person name="Cheng J.F."/>
            <person name="Lucas S."/>
            <person name="Chen F."/>
            <person name="Nolan M."/>
            <person name="Bruce D."/>
            <person name="Goodwin L."/>
            <person name="Pitluck S."/>
            <person name="Ivanova N."/>
            <person name="Mavromatis K."/>
            <person name="Ovchinnikova G."/>
            <person name="Pati A."/>
            <person name="Chen A."/>
            <person name="Palaniappan K."/>
            <person name="Hauser L."/>
            <person name="Chang Y.J."/>
            <person name="Jefferies C.C."/>
            <person name="Saunders E."/>
            <person name="Brettin T."/>
            <person name="Detter J.C."/>
            <person name="Han C."/>
            <person name="Chain P."/>
            <person name="Bristow J."/>
            <person name="Eisen J.A."/>
            <person name="Markowitz V."/>
            <person name="Hugenholtz P."/>
            <person name="Kyrpides N.C."/>
            <person name="Klenk H.P."/>
            <person name="Lapidus A."/>
        </authorList>
    </citation>
    <scope>NUCLEOTIDE SEQUENCE [LARGE SCALE GENOMIC DNA]</scope>
    <source>
        <strain evidence="5">DSM 12333</strain>
    </source>
</reference>
<dbReference type="CDD" id="cd14792">
    <property type="entry name" value="GH27"/>
    <property type="match status" value="1"/>
</dbReference>
<dbReference type="SUPFAM" id="SSF51445">
    <property type="entry name" value="(Trans)glycosidases"/>
    <property type="match status" value="1"/>
</dbReference>
<name>C5BUU5_BEUC1</name>
<dbReference type="InterPro" id="IPR002241">
    <property type="entry name" value="Glyco_hydro_27"/>
</dbReference>
<dbReference type="Proteomes" id="UP000007962">
    <property type="component" value="Chromosome"/>
</dbReference>
<evidence type="ECO:0000313" key="6">
    <source>
        <dbReference type="Proteomes" id="UP000007962"/>
    </source>
</evidence>
<evidence type="ECO:0000256" key="2">
    <source>
        <dbReference type="ARBA" id="ARBA00022801"/>
    </source>
</evidence>
<organism evidence="5 6">
    <name type="scientific">Beutenbergia cavernae (strain ATCC BAA-8 / DSM 12333 / CCUG 43141 / JCM 11478 / NBRC 16432 / NCIMB 13614 / HKI 0122)</name>
    <dbReference type="NCBI Taxonomy" id="471853"/>
    <lineage>
        <taxon>Bacteria</taxon>
        <taxon>Bacillati</taxon>
        <taxon>Actinomycetota</taxon>
        <taxon>Actinomycetes</taxon>
        <taxon>Micrococcales</taxon>
        <taxon>Beutenbergiaceae</taxon>
        <taxon>Beutenbergia</taxon>
    </lineage>
</organism>
<evidence type="ECO:0000256" key="1">
    <source>
        <dbReference type="ARBA" id="ARBA00009743"/>
    </source>
</evidence>
<dbReference type="InterPro" id="IPR017853">
    <property type="entry name" value="GH"/>
</dbReference>
<dbReference type="EC" id="3.2.1.22" evidence="4"/>
<dbReference type="STRING" id="471853.Bcav_0053"/>
<dbReference type="CAZy" id="GH27">
    <property type="family name" value="Glycoside Hydrolase Family 27"/>
</dbReference>
<comment type="catalytic activity">
    <reaction evidence="4">
        <text>Hydrolysis of terminal, non-reducing alpha-D-galactose residues in alpha-D-galactosides, including galactose oligosaccharides, galactomannans and galactolipids.</text>
        <dbReference type="EC" id="3.2.1.22"/>
    </reaction>
</comment>
<dbReference type="PANTHER" id="PTHR11452">
    <property type="entry name" value="ALPHA-GALACTOSIDASE/ALPHA-N-ACETYLGALACTOSAMINIDASE"/>
    <property type="match status" value="1"/>
</dbReference>
<dbReference type="RefSeq" id="WP_012725099.1">
    <property type="nucleotide sequence ID" value="NC_012669.1"/>
</dbReference>
<keyword evidence="6" id="KW-1185">Reference proteome</keyword>
<dbReference type="InterPro" id="IPR013780">
    <property type="entry name" value="Glyco_hydro_b"/>
</dbReference>
<dbReference type="EMBL" id="CP001618">
    <property type="protein sequence ID" value="ACQ78319.1"/>
    <property type="molecule type" value="Genomic_DNA"/>
</dbReference>
<keyword evidence="4" id="KW-1015">Disulfide bond</keyword>
<evidence type="ECO:0000256" key="3">
    <source>
        <dbReference type="ARBA" id="ARBA00023295"/>
    </source>
</evidence>
<sequence>MGWNSWDCYGTTVTEAEVVANAEFMATHLRAHGWDTVVVDIAWYDPTAKAHGYNDDAPLELDAHGRQLPAPNRFPSAADGAGFGPLAAKVHELGLRFGLHVMRGIPRLAVDRDLPIAGTGWTARDAADTSSICPWNPDNYGLDHTHPAAQAYYDAQVAQFAAWGVDFVKADDMLWPYHHAEIEAYARAIERSGRPMELSLSPGRDISLAHLDHLRASSAMWRVSDDLWDRWDDVEAQFARMARWAPHQSPEGWADADMLPLGRIGIRAERGDDRHSRLTPAEQVTLLSLWVISRSPLMMGGDLPTSSPETIALLTNDAVLDVLRTSRASREVLREGDLVLWTAEGADDGGTRLVPSGAPVRYAAVFHLGDEPTRVRLALGDVGGLPTDAVVDVWSGEQVPTVAGALELDLPAHGAHLLRLSPRS</sequence>
<keyword evidence="3 4" id="KW-0326">Glycosidase</keyword>
<protein>
    <recommendedName>
        <fullName evidence="4">Alpha-galactosidase</fullName>
        <ecNumber evidence="4">3.2.1.22</ecNumber>
    </recommendedName>
    <alternativeName>
        <fullName evidence="4">Melibiase</fullName>
    </alternativeName>
</protein>
<dbReference type="AlphaFoldDB" id="C5BUU5"/>
<dbReference type="Pfam" id="PF16499">
    <property type="entry name" value="Melibiase_2"/>
    <property type="match status" value="1"/>
</dbReference>
<dbReference type="GO" id="GO:0005975">
    <property type="term" value="P:carbohydrate metabolic process"/>
    <property type="evidence" value="ECO:0007669"/>
    <property type="project" value="InterPro"/>
</dbReference>
<dbReference type="PANTHER" id="PTHR11452:SF42">
    <property type="entry name" value="ALPHA-GALACTOSIDASE"/>
    <property type="match status" value="1"/>
</dbReference>
<accession>C5BUU5</accession>
<dbReference type="eggNOG" id="COG1501">
    <property type="taxonomic scope" value="Bacteria"/>
</dbReference>
<proteinExistence type="inferred from homology"/>
<dbReference type="KEGG" id="bcv:Bcav_0053"/>
<gene>
    <name evidence="5" type="ordered locus">Bcav_0053</name>
</gene>
<dbReference type="InterPro" id="IPR013785">
    <property type="entry name" value="Aldolase_TIM"/>
</dbReference>